<evidence type="ECO:0000256" key="1">
    <source>
        <dbReference type="ARBA" id="ARBA00005417"/>
    </source>
</evidence>
<dbReference type="InterPro" id="IPR017871">
    <property type="entry name" value="ABC_transporter-like_CS"/>
</dbReference>
<dbReference type="GO" id="GO:0016887">
    <property type="term" value="F:ATP hydrolysis activity"/>
    <property type="evidence" value="ECO:0007669"/>
    <property type="project" value="InterPro"/>
</dbReference>
<dbReference type="InterPro" id="IPR003439">
    <property type="entry name" value="ABC_transporter-like_ATP-bd"/>
</dbReference>
<dbReference type="InterPro" id="IPR003593">
    <property type="entry name" value="AAA+_ATPase"/>
</dbReference>
<keyword evidence="4 6" id="KW-0067">ATP-binding</keyword>
<keyword evidence="7" id="KW-1185">Reference proteome</keyword>
<dbReference type="SMART" id="SM00382">
    <property type="entry name" value="AAA"/>
    <property type="match status" value="1"/>
</dbReference>
<dbReference type="PROSITE" id="PS00211">
    <property type="entry name" value="ABC_TRANSPORTER_1"/>
    <property type="match status" value="1"/>
</dbReference>
<dbReference type="PANTHER" id="PTHR42711">
    <property type="entry name" value="ABC TRANSPORTER ATP-BINDING PROTEIN"/>
    <property type="match status" value="1"/>
</dbReference>
<dbReference type="SUPFAM" id="SSF52540">
    <property type="entry name" value="P-loop containing nucleoside triphosphate hydrolases"/>
    <property type="match status" value="1"/>
</dbReference>
<comment type="similarity">
    <text evidence="1">Belongs to the ABC transporter superfamily.</text>
</comment>
<keyword evidence="2" id="KW-0813">Transport</keyword>
<dbReference type="PANTHER" id="PTHR42711:SF5">
    <property type="entry name" value="ABC TRANSPORTER ATP-BINDING PROTEIN NATA"/>
    <property type="match status" value="1"/>
</dbReference>
<name>C2K142_LACRM</name>
<evidence type="ECO:0000313" key="7">
    <source>
        <dbReference type="Proteomes" id="UP000004525"/>
    </source>
</evidence>
<dbReference type="InterPro" id="IPR050763">
    <property type="entry name" value="ABC_transporter_ATP-binding"/>
</dbReference>
<dbReference type="HOGENOM" id="CLU_000604_1_2_9"/>
<dbReference type="CDD" id="cd03230">
    <property type="entry name" value="ABC_DR_subfamily_A"/>
    <property type="match status" value="1"/>
</dbReference>
<organism evidence="6 7">
    <name type="scientific">Lacticaseibacillus rhamnosus (strain LMS2-1)</name>
    <dbReference type="NCBI Taxonomy" id="525361"/>
    <lineage>
        <taxon>Bacteria</taxon>
        <taxon>Bacillati</taxon>
        <taxon>Bacillota</taxon>
        <taxon>Bacilli</taxon>
        <taxon>Lactobacillales</taxon>
        <taxon>Lactobacillaceae</taxon>
        <taxon>Lacticaseibacillus</taxon>
    </lineage>
</organism>
<proteinExistence type="inferred from homology"/>
<dbReference type="PROSITE" id="PS50893">
    <property type="entry name" value="ABC_TRANSPORTER_2"/>
    <property type="match status" value="1"/>
</dbReference>
<evidence type="ECO:0000256" key="3">
    <source>
        <dbReference type="ARBA" id="ARBA00022741"/>
    </source>
</evidence>
<protein>
    <submittedName>
        <fullName evidence="6">ABC transporter, ATP-binding protein</fullName>
    </submittedName>
</protein>
<dbReference type="GO" id="GO:0005524">
    <property type="term" value="F:ATP binding"/>
    <property type="evidence" value="ECO:0007669"/>
    <property type="project" value="UniProtKB-KW"/>
</dbReference>
<comment type="caution">
    <text evidence="6">The sequence shown here is derived from an EMBL/GenBank/DDBJ whole genome shotgun (WGS) entry which is preliminary data.</text>
</comment>
<accession>C2K142</accession>
<reference evidence="6" key="1">
    <citation type="submission" date="2009-01" db="EMBL/GenBank/DDBJ databases">
        <authorList>
            <person name="Qin X."/>
            <person name="Bachman B."/>
            <person name="Battles P."/>
            <person name="Bell A."/>
            <person name="Bess C."/>
            <person name="Bickham C."/>
            <person name="Chaboub L."/>
            <person name="Chen D."/>
            <person name="Coyle M."/>
            <person name="Deiros D.R."/>
            <person name="Dinh H."/>
            <person name="Forbes L."/>
            <person name="Fowler G."/>
            <person name="Francisco L."/>
            <person name="Fu Q."/>
            <person name="Gubbala S."/>
            <person name="Hale W."/>
            <person name="Han Y."/>
            <person name="Hemphill L."/>
            <person name="Highlander S.K."/>
            <person name="Hirani K."/>
            <person name="Hogues M."/>
            <person name="Jackson L."/>
            <person name="Jakkamsetti A."/>
            <person name="Javaid M."/>
            <person name="Jiang H."/>
            <person name="Korchina V."/>
            <person name="Kovar C."/>
            <person name="Lara F."/>
            <person name="Lee S."/>
            <person name="Mata R."/>
            <person name="Mathew T."/>
            <person name="Moen C."/>
            <person name="Morales K."/>
            <person name="Munidasa M."/>
            <person name="Nazareth L."/>
            <person name="Ngo R."/>
            <person name="Nguyen L."/>
            <person name="Okwuonu G."/>
            <person name="Ongeri F."/>
            <person name="Patil S."/>
            <person name="Petrosino J."/>
            <person name="Pham C."/>
            <person name="Pham P."/>
            <person name="Pu L.-L."/>
            <person name="Puazo M."/>
            <person name="Raj R."/>
            <person name="Reid J."/>
            <person name="Rouhana J."/>
            <person name="Saada N."/>
            <person name="Shang Y."/>
            <person name="Simmons D."/>
            <person name="Thornton R."/>
            <person name="Warren J."/>
            <person name="Weissenberger G."/>
            <person name="Zhang J."/>
            <person name="Zhang L."/>
            <person name="Zhou C."/>
            <person name="Zhu D."/>
            <person name="Muzny D."/>
            <person name="Worley K."/>
            <person name="Gibbs R."/>
        </authorList>
    </citation>
    <scope>NUCLEOTIDE SEQUENCE [LARGE SCALE GENOMIC DNA]</scope>
    <source>
        <strain evidence="6">LMS2-1</strain>
    </source>
</reference>
<evidence type="ECO:0000259" key="5">
    <source>
        <dbReference type="PROSITE" id="PS50893"/>
    </source>
</evidence>
<dbReference type="Gene3D" id="3.40.50.300">
    <property type="entry name" value="P-loop containing nucleotide triphosphate hydrolases"/>
    <property type="match status" value="1"/>
</dbReference>
<sequence length="280" mass="30672">MTYIHNNARLKEAIMMAEPIVSLNHIVKSFGAKQVLKDLSFSITPGNIVGYIGPNGAGKSTTVKMMLGLLQPDAGTIELFGQPLKPNATAYKRRIGYVPESADVFDALTAREYLSLIGQLYGLSAADAEQKAFALAELVNLKDAFDRRISSYSKGMRQLVLIIASLLHDPDILFWDEPLNGLDANTVLVIEEVLQNLRDRGKTIFYSSHILDVVQKLSDRIILLNDGMVVADGPFKTLAKEADTNLQQLFNDLTGFAEHGQKAQTFVDIVTGGDSNETAE</sequence>
<gene>
    <name evidence="6" type="ORF">HMPREF0539_2877</name>
</gene>
<keyword evidence="3" id="KW-0547">Nucleotide-binding</keyword>
<dbReference type="InterPro" id="IPR027417">
    <property type="entry name" value="P-loop_NTPase"/>
</dbReference>
<feature type="domain" description="ABC transporter" evidence="5">
    <location>
        <begin position="21"/>
        <end position="251"/>
    </location>
</feature>
<dbReference type="Pfam" id="PF00005">
    <property type="entry name" value="ABC_tran"/>
    <property type="match status" value="1"/>
</dbReference>
<dbReference type="Proteomes" id="UP000004525">
    <property type="component" value="Unassembled WGS sequence"/>
</dbReference>
<evidence type="ECO:0000256" key="2">
    <source>
        <dbReference type="ARBA" id="ARBA00022448"/>
    </source>
</evidence>
<dbReference type="EMBL" id="ACIZ01000113">
    <property type="protein sequence ID" value="EEN79013.1"/>
    <property type="molecule type" value="Genomic_DNA"/>
</dbReference>
<evidence type="ECO:0000313" key="6">
    <source>
        <dbReference type="EMBL" id="EEN79013.1"/>
    </source>
</evidence>
<evidence type="ECO:0000256" key="4">
    <source>
        <dbReference type="ARBA" id="ARBA00022840"/>
    </source>
</evidence>
<dbReference type="AlphaFoldDB" id="C2K142"/>